<dbReference type="EMBL" id="PYDT01000003">
    <property type="protein sequence ID" value="THU65121.1"/>
    <property type="molecule type" value="Genomic_DNA"/>
</dbReference>
<accession>A0A4S8JSM7</accession>
<name>A0A4S8JSM7_MUSBA</name>
<organism evidence="1 2">
    <name type="scientific">Musa balbisiana</name>
    <name type="common">Banana</name>
    <dbReference type="NCBI Taxonomy" id="52838"/>
    <lineage>
        <taxon>Eukaryota</taxon>
        <taxon>Viridiplantae</taxon>
        <taxon>Streptophyta</taxon>
        <taxon>Embryophyta</taxon>
        <taxon>Tracheophyta</taxon>
        <taxon>Spermatophyta</taxon>
        <taxon>Magnoliopsida</taxon>
        <taxon>Liliopsida</taxon>
        <taxon>Zingiberales</taxon>
        <taxon>Musaceae</taxon>
        <taxon>Musa</taxon>
    </lineage>
</organism>
<reference evidence="1 2" key="1">
    <citation type="journal article" date="2019" name="Nat. Plants">
        <title>Genome sequencing of Musa balbisiana reveals subgenome evolution and function divergence in polyploid bananas.</title>
        <authorList>
            <person name="Yao X."/>
        </authorList>
    </citation>
    <scope>NUCLEOTIDE SEQUENCE [LARGE SCALE GENOMIC DNA]</scope>
    <source>
        <strain evidence="2">cv. DH-PKW</strain>
        <tissue evidence="1">Leaves</tissue>
    </source>
</reference>
<evidence type="ECO:0000313" key="2">
    <source>
        <dbReference type="Proteomes" id="UP000317650"/>
    </source>
</evidence>
<evidence type="ECO:0000313" key="1">
    <source>
        <dbReference type="EMBL" id="THU65121.1"/>
    </source>
</evidence>
<protein>
    <submittedName>
        <fullName evidence="1">Uncharacterized protein</fullName>
    </submittedName>
</protein>
<comment type="caution">
    <text evidence="1">The sequence shown here is derived from an EMBL/GenBank/DDBJ whole genome shotgun (WGS) entry which is preliminary data.</text>
</comment>
<gene>
    <name evidence="1" type="ORF">C4D60_Mb05t00310</name>
</gene>
<sequence length="73" mass="8155">MIGLPSRSTCYRILYGLWRRREDNCGDRTLMPSASVMGGVGWDGMEWDASGSFPSNCAGLDHRFPRTDSIEPD</sequence>
<keyword evidence="2" id="KW-1185">Reference proteome</keyword>
<dbReference type="AlphaFoldDB" id="A0A4S8JSM7"/>
<dbReference type="Proteomes" id="UP000317650">
    <property type="component" value="Chromosome 5"/>
</dbReference>
<proteinExistence type="predicted"/>